<name>A0A3N7FUB5_POPTR</name>
<evidence type="ECO:0000256" key="3">
    <source>
        <dbReference type="ARBA" id="ARBA00023274"/>
    </source>
</evidence>
<dbReference type="InParanoid" id="A0A3N7FUB5"/>
<proteinExistence type="inferred from homology"/>
<dbReference type="GO" id="GO:0022627">
    <property type="term" value="C:cytosolic small ribosomal subunit"/>
    <property type="evidence" value="ECO:0000318"/>
    <property type="project" value="GO_Central"/>
</dbReference>
<dbReference type="Gene3D" id="3.30.860.10">
    <property type="entry name" value="30s Ribosomal Protein S19, Chain A"/>
    <property type="match status" value="1"/>
</dbReference>
<evidence type="ECO:0000256" key="1">
    <source>
        <dbReference type="ARBA" id="ARBA00007345"/>
    </source>
</evidence>
<evidence type="ECO:0000256" key="2">
    <source>
        <dbReference type="ARBA" id="ARBA00022980"/>
    </source>
</evidence>
<dbReference type="InterPro" id="IPR002222">
    <property type="entry name" value="Ribosomal_uS19"/>
</dbReference>
<comment type="similarity">
    <text evidence="1">Belongs to the universal ribosomal protein uS19 family.</text>
</comment>
<dbReference type="STRING" id="3694.A0A3N7FUB5"/>
<keyword evidence="5" id="KW-1185">Reference proteome</keyword>
<accession>A0A3N7FUB5</accession>
<dbReference type="PANTHER" id="PTHR11880">
    <property type="entry name" value="RIBOSOMAL PROTEIN S19P FAMILY MEMBER"/>
    <property type="match status" value="1"/>
</dbReference>
<sequence>MVYFEYSLWSTLFFGGLEQKREAPDGEKPEPLRTHLTNMIIVPEMIGHYLSGFSVSYKPVMHGRPGIGATRSFRRGSCSYELKREIESQLSYGAQSVNMKIPQVILPVFLLHEEFGRATGRVR</sequence>
<dbReference type="GO" id="GO:0006412">
    <property type="term" value="P:translation"/>
    <property type="evidence" value="ECO:0007669"/>
    <property type="project" value="InterPro"/>
</dbReference>
<dbReference type="GO" id="GO:0003735">
    <property type="term" value="F:structural constituent of ribosome"/>
    <property type="evidence" value="ECO:0000318"/>
    <property type="project" value="GO_Central"/>
</dbReference>
<dbReference type="SUPFAM" id="SSF54570">
    <property type="entry name" value="Ribosomal protein S19"/>
    <property type="match status" value="1"/>
</dbReference>
<gene>
    <name evidence="4" type="ORF">POPTR_005G055401</name>
</gene>
<keyword evidence="2" id="KW-0689">Ribosomal protein</keyword>
<dbReference type="Proteomes" id="UP000006729">
    <property type="component" value="Chromosome 5"/>
</dbReference>
<keyword evidence="3" id="KW-0687">Ribonucleoprotein</keyword>
<evidence type="ECO:0000313" key="4">
    <source>
        <dbReference type="EMBL" id="RQO90061.1"/>
    </source>
</evidence>
<evidence type="ECO:0000313" key="5">
    <source>
        <dbReference type="Proteomes" id="UP000006729"/>
    </source>
</evidence>
<dbReference type="InterPro" id="IPR023575">
    <property type="entry name" value="Ribosomal_uS19_SF"/>
</dbReference>
<dbReference type="AlphaFoldDB" id="A0A3N7FUB5"/>
<organism evidence="4 5">
    <name type="scientific">Populus trichocarpa</name>
    <name type="common">Western balsam poplar</name>
    <name type="synonym">Populus balsamifera subsp. trichocarpa</name>
    <dbReference type="NCBI Taxonomy" id="3694"/>
    <lineage>
        <taxon>Eukaryota</taxon>
        <taxon>Viridiplantae</taxon>
        <taxon>Streptophyta</taxon>
        <taxon>Embryophyta</taxon>
        <taxon>Tracheophyta</taxon>
        <taxon>Spermatophyta</taxon>
        <taxon>Magnoliopsida</taxon>
        <taxon>eudicotyledons</taxon>
        <taxon>Gunneridae</taxon>
        <taxon>Pentapetalae</taxon>
        <taxon>rosids</taxon>
        <taxon>fabids</taxon>
        <taxon>Malpighiales</taxon>
        <taxon>Salicaceae</taxon>
        <taxon>Saliceae</taxon>
        <taxon>Populus</taxon>
    </lineage>
</organism>
<protein>
    <submittedName>
        <fullName evidence="4">Uncharacterized protein</fullName>
    </submittedName>
</protein>
<dbReference type="PANTHER" id="PTHR11880:SF69">
    <property type="entry name" value="30S RIBOSOMAL PROTEIN S19, CHLOROPLASTIC"/>
    <property type="match status" value="1"/>
</dbReference>
<reference evidence="4 5" key="1">
    <citation type="journal article" date="2006" name="Science">
        <title>The genome of black cottonwood, Populus trichocarpa (Torr. &amp; Gray).</title>
        <authorList>
            <person name="Tuskan G.A."/>
            <person name="Difazio S."/>
            <person name="Jansson S."/>
            <person name="Bohlmann J."/>
            <person name="Grigoriev I."/>
            <person name="Hellsten U."/>
            <person name="Putnam N."/>
            <person name="Ralph S."/>
            <person name="Rombauts S."/>
            <person name="Salamov A."/>
            <person name="Schein J."/>
            <person name="Sterck L."/>
            <person name="Aerts A."/>
            <person name="Bhalerao R.R."/>
            <person name="Bhalerao R.P."/>
            <person name="Blaudez D."/>
            <person name="Boerjan W."/>
            <person name="Brun A."/>
            <person name="Brunner A."/>
            <person name="Busov V."/>
            <person name="Campbell M."/>
            <person name="Carlson J."/>
            <person name="Chalot M."/>
            <person name="Chapman J."/>
            <person name="Chen G.L."/>
            <person name="Cooper D."/>
            <person name="Coutinho P.M."/>
            <person name="Couturier J."/>
            <person name="Covert S."/>
            <person name="Cronk Q."/>
            <person name="Cunningham R."/>
            <person name="Davis J."/>
            <person name="Degroeve S."/>
            <person name="Dejardin A."/>
            <person name="Depamphilis C."/>
            <person name="Detter J."/>
            <person name="Dirks B."/>
            <person name="Dubchak I."/>
            <person name="Duplessis S."/>
            <person name="Ehlting J."/>
            <person name="Ellis B."/>
            <person name="Gendler K."/>
            <person name="Goodstein D."/>
            <person name="Gribskov M."/>
            <person name="Grimwood J."/>
            <person name="Groover A."/>
            <person name="Gunter L."/>
            <person name="Hamberger B."/>
            <person name="Heinze B."/>
            <person name="Helariutta Y."/>
            <person name="Henrissat B."/>
            <person name="Holligan D."/>
            <person name="Holt R."/>
            <person name="Huang W."/>
            <person name="Islam-Faridi N."/>
            <person name="Jones S."/>
            <person name="Jones-Rhoades M."/>
            <person name="Jorgensen R."/>
            <person name="Joshi C."/>
            <person name="Kangasjarvi J."/>
            <person name="Karlsson J."/>
            <person name="Kelleher C."/>
            <person name="Kirkpatrick R."/>
            <person name="Kirst M."/>
            <person name="Kohler A."/>
            <person name="Kalluri U."/>
            <person name="Larimer F."/>
            <person name="Leebens-Mack J."/>
            <person name="Leple J.C."/>
            <person name="Locascio P."/>
            <person name="Lou Y."/>
            <person name="Lucas S."/>
            <person name="Martin F."/>
            <person name="Montanini B."/>
            <person name="Napoli C."/>
            <person name="Nelson D.R."/>
            <person name="Nelson C."/>
            <person name="Nieminen K."/>
            <person name="Nilsson O."/>
            <person name="Pereda V."/>
            <person name="Peter G."/>
            <person name="Philippe R."/>
            <person name="Pilate G."/>
            <person name="Poliakov A."/>
            <person name="Razumovskaya J."/>
            <person name="Richardson P."/>
            <person name="Rinaldi C."/>
            <person name="Ritland K."/>
            <person name="Rouze P."/>
            <person name="Ryaboy D."/>
            <person name="Schmutz J."/>
            <person name="Schrader J."/>
            <person name="Segerman B."/>
            <person name="Shin H."/>
            <person name="Siddiqui A."/>
            <person name="Sterky F."/>
            <person name="Terry A."/>
            <person name="Tsai C.J."/>
            <person name="Uberbacher E."/>
            <person name="Unneberg P."/>
            <person name="Vahala J."/>
            <person name="Wall K."/>
            <person name="Wessler S."/>
            <person name="Yang G."/>
            <person name="Yin T."/>
            <person name="Douglas C."/>
            <person name="Marra M."/>
            <person name="Sandberg G."/>
            <person name="Van de Peer Y."/>
            <person name="Rokhsar D."/>
        </authorList>
    </citation>
    <scope>NUCLEOTIDE SEQUENCE [LARGE SCALE GENOMIC DNA]</scope>
    <source>
        <strain evidence="5">cv. Nisqually</strain>
    </source>
</reference>
<dbReference type="EMBL" id="CM009294">
    <property type="protein sequence ID" value="RQO90061.1"/>
    <property type="molecule type" value="Genomic_DNA"/>
</dbReference>